<dbReference type="RefSeq" id="WP_063186236.1">
    <property type="nucleotide sequence ID" value="NZ_CP121215.1"/>
</dbReference>
<dbReference type="AlphaFoldDB" id="A0A163UX97"/>
<accession>A0A163UX97</accession>
<organism evidence="1 2">
    <name type="scientific">Paenibacillus elgii</name>
    <dbReference type="NCBI Taxonomy" id="189691"/>
    <lineage>
        <taxon>Bacteria</taxon>
        <taxon>Bacillati</taxon>
        <taxon>Bacillota</taxon>
        <taxon>Bacilli</taxon>
        <taxon>Bacillales</taxon>
        <taxon>Paenibacillaceae</taxon>
        <taxon>Paenibacillus</taxon>
    </lineage>
</organism>
<dbReference type="eggNOG" id="ENOG502ZAFU">
    <property type="taxonomic scope" value="Bacteria"/>
</dbReference>
<name>A0A163UX97_9BACL</name>
<protein>
    <recommendedName>
        <fullName evidence="3">SLH domain-containing protein</fullName>
    </recommendedName>
</protein>
<gene>
    <name evidence="1" type="ORF">AV654_30995</name>
</gene>
<keyword evidence="2" id="KW-1185">Reference proteome</keyword>
<dbReference type="Proteomes" id="UP000076563">
    <property type="component" value="Unassembled WGS sequence"/>
</dbReference>
<sequence>MHRSVNKKKTLFPLAAVSLSAALLYSGLYGGTAVRAEAATVPAVSSSATVSSPSAAAYKAFLQNQYKIELPAAPTKGEFIQDVAKTLKLGGSSTGGNRFNDLKPEDPAYAAAQALAEKGVLSGGTLQVEAPLTEDAAVYIALKAADLKELAYTYPEAKIKPALHKLGIDYPGNPKLSLQAAQELAAAVDTGLLPAAWHSSFGFGDVASGDFAADLLGSVLSFKGAYKHTIGSVADADIFAKLYQAYQTQDLIQVKELQAVVDEALKQNLITGYNLKDSRYSANFDPKLSLTYGHDDITHAVQLIGLLRSEGLNAKVQLEPKTSAFVYLKEWGEPKQTDSYKVVQIENGNYIAYAKEYDIAFEFDTAEQKAKFQDVVSQYAKKNSEDAKGLIASSWWQPLYYSLTPIDVYKEISNNKLTEGHYYAQTFSLPDKTAEIASGLQKIRPDAKVESYRFWVDEPFYNYLLGGYK</sequence>
<comment type="caution">
    <text evidence="1">The sequence shown here is derived from an EMBL/GenBank/DDBJ whole genome shotgun (WGS) entry which is preliminary data.</text>
</comment>
<reference evidence="2" key="1">
    <citation type="submission" date="2016-01" db="EMBL/GenBank/DDBJ databases">
        <title>Draft genome of Chromobacterium sp. F49.</title>
        <authorList>
            <person name="Hong K.W."/>
        </authorList>
    </citation>
    <scope>NUCLEOTIDE SEQUENCE [LARGE SCALE GENOMIC DNA]</scope>
    <source>
        <strain evidence="2">M63</strain>
    </source>
</reference>
<dbReference type="EMBL" id="LQRA01000083">
    <property type="protein sequence ID" value="KZE74000.1"/>
    <property type="molecule type" value="Genomic_DNA"/>
</dbReference>
<evidence type="ECO:0000313" key="1">
    <source>
        <dbReference type="EMBL" id="KZE74000.1"/>
    </source>
</evidence>
<dbReference type="OrthoDB" id="368706at2"/>
<proteinExistence type="predicted"/>
<evidence type="ECO:0008006" key="3">
    <source>
        <dbReference type="Google" id="ProtNLM"/>
    </source>
</evidence>
<evidence type="ECO:0000313" key="2">
    <source>
        <dbReference type="Proteomes" id="UP000076563"/>
    </source>
</evidence>